<dbReference type="Pfam" id="PF00353">
    <property type="entry name" value="HemolysinCabind"/>
    <property type="match status" value="7"/>
</dbReference>
<dbReference type="RefSeq" id="WP_090214616.1">
    <property type="nucleotide sequence ID" value="NZ_FMWG01000001.1"/>
</dbReference>
<feature type="region of interest" description="Disordered" evidence="8">
    <location>
        <begin position="369"/>
        <end position="389"/>
    </location>
</feature>
<keyword evidence="4" id="KW-0800">Toxin</keyword>
<keyword evidence="7" id="KW-0472">Membrane</keyword>
<evidence type="ECO:0000256" key="6">
    <source>
        <dbReference type="ARBA" id="ARBA00023026"/>
    </source>
</evidence>
<sequence>MSNTWKAIFLGNDPSKLLDVVEGDSISENAGALVGQTYGTNDNPLLDSVLSVSALDHSSGFGELESNNDSHNDQIQFDLGQGAGLQTTTFDAGALYNATLTYTDGTTADITATLIQDTDGNLFLAPEGTFGGDSVDSDAMEAKPIQALTLNSVNTFSRGNIAVDRVETEFHTSDGVVDGTNNGDLIDYTYNDTQGDQITDGDDIIDGAGGDDTIYGGEGDDTIDGGTGNDSLVGGIGNQNLSGGDDSDTIVLHDNFGDDTIIGGEGGDDNDLLDLTGLTSGVSISYNDASEGGTISDGANTAQFSEIEKIELSDQGDFVSGTWDLGAKFTAGQSINLNVGDGNNSVIAGNGHDTIVSGAGNDSINARHGANDVSSGGGHDTIKTGGGTDTINTGDGNDYIIDTSAGDDSINLGAGDDTVETAGRGNDSIDAGTGNDSVFAGTGNDTILGGSGSDTILGGDGGDQVDGGIDADLIYGDRHGEVGKAIYDGEHEIAHTSWRQYTWDTDGGAETHITLYAPATTDTNRISVGDTDDGGVLNIAEFQYGRDSVALPEAPVKIENTSATSSSSEFEVTYASGNVQTFHFDFNSGGPQTAIEDFFLISTGDDTIDGGAGDDTIYGGGGGDLISGDEGHDLIFGEAGDDQIYTGDGNDTVFAGDDDDTIYANLGDSIDGGDGFDVLDLTGSTSPGGSISVTYDAGDPTSGVVEYYDSDDVLEGVLNFANIENVVPCFTPGTLIKTHRGAIPVEQIKLGDYVQTSDNGFQEILWIGSRHLDNQILTNNMNFRPIHIATGALGNDQPMQVSPQHRFLINSISDDFLIRAKDLPHVLGGQARIAHGKREVIYIHLLTQQHEIIFADGVATETLYPGTQALAGFSKQQRCEILSLFPELFENRPKPGLELPSVACIMEQVRPNYPSKLLKSLGTRVIA</sequence>
<dbReference type="InterPro" id="IPR018511">
    <property type="entry name" value="Hemolysin-typ_Ca-bd_CS"/>
</dbReference>
<dbReference type="EMBL" id="FMWG01000001">
    <property type="protein sequence ID" value="SCZ49487.1"/>
    <property type="molecule type" value="Genomic_DNA"/>
</dbReference>
<reference evidence="10 11" key="1">
    <citation type="submission" date="2016-10" db="EMBL/GenBank/DDBJ databases">
        <authorList>
            <person name="de Groot N.N."/>
        </authorList>
    </citation>
    <scope>NUCLEOTIDE SEQUENCE [LARGE SCALE GENOMIC DNA]</scope>
    <source>
        <strain evidence="10 11">U95</strain>
    </source>
</reference>
<dbReference type="STRING" id="1156985.SAMN04488118_10187"/>
<dbReference type="Gene3D" id="2.160.20.160">
    <property type="match status" value="1"/>
</dbReference>
<keyword evidence="11" id="KW-1185">Reference proteome</keyword>
<evidence type="ECO:0000256" key="3">
    <source>
        <dbReference type="ARBA" id="ARBA00022525"/>
    </source>
</evidence>
<protein>
    <submittedName>
        <fullName evidence="10">Ca2+-binding protein, RTX toxin-related</fullName>
    </submittedName>
</protein>
<name>A0A1G5PJ06_9RHOB</name>
<proteinExistence type="predicted"/>
<dbReference type="PANTHER" id="PTHR38340:SF1">
    <property type="entry name" value="S-LAYER PROTEIN"/>
    <property type="match status" value="1"/>
</dbReference>
<evidence type="ECO:0000256" key="2">
    <source>
        <dbReference type="ARBA" id="ARBA00004613"/>
    </source>
</evidence>
<keyword evidence="5" id="KW-0677">Repeat</keyword>
<dbReference type="InterPro" id="IPR001343">
    <property type="entry name" value="Hemolysn_Ca-bd"/>
</dbReference>
<accession>A0A1G5PJ06</accession>
<dbReference type="InterPro" id="IPR018247">
    <property type="entry name" value="EF_Hand_1_Ca_BS"/>
</dbReference>
<dbReference type="GO" id="GO:0090729">
    <property type="term" value="F:toxin activity"/>
    <property type="evidence" value="ECO:0007669"/>
    <property type="project" value="UniProtKB-KW"/>
</dbReference>
<dbReference type="Gene3D" id="2.150.10.10">
    <property type="entry name" value="Serralysin-like metalloprotease, C-terminal"/>
    <property type="match status" value="2"/>
</dbReference>
<evidence type="ECO:0000313" key="11">
    <source>
        <dbReference type="Proteomes" id="UP000198767"/>
    </source>
</evidence>
<evidence type="ECO:0000256" key="4">
    <source>
        <dbReference type="ARBA" id="ARBA00022656"/>
    </source>
</evidence>
<dbReference type="SUPFAM" id="SSF51120">
    <property type="entry name" value="beta-Roll"/>
    <property type="match status" value="3"/>
</dbReference>
<dbReference type="PRINTS" id="PR00313">
    <property type="entry name" value="CABNDNGRPT"/>
</dbReference>
<evidence type="ECO:0000256" key="8">
    <source>
        <dbReference type="SAM" id="MobiDB-lite"/>
    </source>
</evidence>
<evidence type="ECO:0000256" key="7">
    <source>
        <dbReference type="ARBA" id="ARBA00023136"/>
    </source>
</evidence>
<dbReference type="Gene3D" id="2.170.16.10">
    <property type="entry name" value="Hedgehog/Intein (Hint) domain"/>
    <property type="match status" value="1"/>
</dbReference>
<dbReference type="GO" id="GO:0016020">
    <property type="term" value="C:membrane"/>
    <property type="evidence" value="ECO:0007669"/>
    <property type="project" value="UniProtKB-SubCell"/>
</dbReference>
<evidence type="ECO:0000256" key="5">
    <source>
        <dbReference type="ARBA" id="ARBA00022737"/>
    </source>
</evidence>
<feature type="compositionally biased region" description="Gly residues" evidence="8">
    <location>
        <begin position="375"/>
        <end position="388"/>
    </location>
</feature>
<dbReference type="InterPro" id="IPR036844">
    <property type="entry name" value="Hint_dom_sf"/>
</dbReference>
<dbReference type="PROSITE" id="PS00018">
    <property type="entry name" value="EF_HAND_1"/>
    <property type="match status" value="1"/>
</dbReference>
<keyword evidence="3" id="KW-0964">Secreted</keyword>
<keyword evidence="6" id="KW-0843">Virulence</keyword>
<dbReference type="PANTHER" id="PTHR38340">
    <property type="entry name" value="S-LAYER PROTEIN"/>
    <property type="match status" value="1"/>
</dbReference>
<evidence type="ECO:0000256" key="1">
    <source>
        <dbReference type="ARBA" id="ARBA00004370"/>
    </source>
</evidence>
<dbReference type="AlphaFoldDB" id="A0A1G5PJ06"/>
<dbReference type="InterPro" id="IPR028992">
    <property type="entry name" value="Hedgehog/Intein_dom"/>
</dbReference>
<comment type="subcellular location">
    <subcellularLocation>
        <location evidence="1">Membrane</location>
    </subcellularLocation>
    <subcellularLocation>
        <location evidence="2">Secreted</location>
    </subcellularLocation>
</comment>
<dbReference type="PRINTS" id="PR01488">
    <property type="entry name" value="RTXTOXINA"/>
</dbReference>
<dbReference type="SUPFAM" id="SSF51294">
    <property type="entry name" value="Hedgehog/intein (Hint) domain"/>
    <property type="match status" value="1"/>
</dbReference>
<dbReference type="Proteomes" id="UP000198767">
    <property type="component" value="Unassembled WGS sequence"/>
</dbReference>
<dbReference type="GO" id="GO:0005576">
    <property type="term" value="C:extracellular region"/>
    <property type="evidence" value="ECO:0007669"/>
    <property type="project" value="UniProtKB-SubCell"/>
</dbReference>
<dbReference type="InterPro" id="IPR003995">
    <property type="entry name" value="RTX_toxin_determinant-A"/>
</dbReference>
<organism evidence="10 11">
    <name type="scientific">Epibacterium ulvae</name>
    <dbReference type="NCBI Taxonomy" id="1156985"/>
    <lineage>
        <taxon>Bacteria</taxon>
        <taxon>Pseudomonadati</taxon>
        <taxon>Pseudomonadota</taxon>
        <taxon>Alphaproteobacteria</taxon>
        <taxon>Rhodobacterales</taxon>
        <taxon>Roseobacteraceae</taxon>
        <taxon>Epibacterium</taxon>
    </lineage>
</organism>
<dbReference type="InterPro" id="IPR050557">
    <property type="entry name" value="RTX_toxin/Mannuronan_C5-epim"/>
</dbReference>
<dbReference type="GO" id="GO:0005509">
    <property type="term" value="F:calcium ion binding"/>
    <property type="evidence" value="ECO:0007669"/>
    <property type="project" value="InterPro"/>
</dbReference>
<gene>
    <name evidence="10" type="ORF">SAMN04488118_10187</name>
</gene>
<evidence type="ECO:0000313" key="10">
    <source>
        <dbReference type="EMBL" id="SCZ49487.1"/>
    </source>
</evidence>
<dbReference type="InterPro" id="IPR011049">
    <property type="entry name" value="Serralysin-like_metalloprot_C"/>
</dbReference>
<evidence type="ECO:0000259" key="9">
    <source>
        <dbReference type="Pfam" id="PF13403"/>
    </source>
</evidence>
<dbReference type="OrthoDB" id="6305173at2"/>
<dbReference type="PROSITE" id="PS00330">
    <property type="entry name" value="HEMOLYSIN_CALCIUM"/>
    <property type="match status" value="3"/>
</dbReference>
<feature type="domain" description="Hedgehog/Intein (Hint)" evidence="9">
    <location>
        <begin position="728"/>
        <end position="866"/>
    </location>
</feature>
<dbReference type="Pfam" id="PF13403">
    <property type="entry name" value="Hint_2"/>
    <property type="match status" value="1"/>
</dbReference>